<dbReference type="OrthoDB" id="4062651at2759"/>
<dbReference type="PANTHER" id="PTHR10039">
    <property type="entry name" value="AMELOGENIN"/>
    <property type="match status" value="1"/>
</dbReference>
<dbReference type="InterPro" id="IPR007111">
    <property type="entry name" value="NACHT_NTPase"/>
</dbReference>
<dbReference type="Pfam" id="PF24809">
    <property type="entry name" value="DUF7708"/>
    <property type="match status" value="1"/>
</dbReference>
<dbReference type="STRING" id="5539.A0A3E2HNC1"/>
<accession>A0A3E2HNC1</accession>
<dbReference type="InterPro" id="IPR056884">
    <property type="entry name" value="NPHP3-like_N"/>
</dbReference>
<dbReference type="InterPro" id="IPR019734">
    <property type="entry name" value="TPR_rpt"/>
</dbReference>
<dbReference type="PROSITE" id="PS50837">
    <property type="entry name" value="NACHT"/>
    <property type="match status" value="1"/>
</dbReference>
<feature type="non-terminal residue" evidence="3">
    <location>
        <position position="1023"/>
    </location>
</feature>
<dbReference type="InterPro" id="IPR027417">
    <property type="entry name" value="P-loop_NTPase"/>
</dbReference>
<evidence type="ECO:0000259" key="2">
    <source>
        <dbReference type="PROSITE" id="PS50837"/>
    </source>
</evidence>
<evidence type="ECO:0000256" key="1">
    <source>
        <dbReference type="ARBA" id="ARBA00022737"/>
    </source>
</evidence>
<gene>
    <name evidence="3" type="ORF">B7463_g1661</name>
</gene>
<dbReference type="Gene3D" id="3.40.50.300">
    <property type="entry name" value="P-loop containing nucleotide triphosphate hydrolases"/>
    <property type="match status" value="1"/>
</dbReference>
<reference evidence="3 4" key="1">
    <citation type="submission" date="2018-05" db="EMBL/GenBank/DDBJ databases">
        <title>Draft genome sequence of Scytalidium lignicola DSM 105466, a ubiquitous saprotrophic fungus.</title>
        <authorList>
            <person name="Buettner E."/>
            <person name="Gebauer A.M."/>
            <person name="Hofrichter M."/>
            <person name="Liers C."/>
            <person name="Kellner H."/>
        </authorList>
    </citation>
    <scope>NUCLEOTIDE SEQUENCE [LARGE SCALE GENOMIC DNA]</scope>
    <source>
        <strain evidence="3 4">DSM 105466</strain>
    </source>
</reference>
<evidence type="ECO:0000313" key="4">
    <source>
        <dbReference type="Proteomes" id="UP000258309"/>
    </source>
</evidence>
<dbReference type="InterPro" id="IPR056125">
    <property type="entry name" value="DUF7708"/>
</dbReference>
<dbReference type="PANTHER" id="PTHR10039:SF14">
    <property type="entry name" value="NACHT DOMAIN-CONTAINING PROTEIN"/>
    <property type="match status" value="1"/>
</dbReference>
<dbReference type="SMART" id="SM00028">
    <property type="entry name" value="TPR"/>
    <property type="match status" value="4"/>
</dbReference>
<dbReference type="Pfam" id="PF13424">
    <property type="entry name" value="TPR_12"/>
    <property type="match status" value="1"/>
</dbReference>
<dbReference type="SUPFAM" id="SSF52540">
    <property type="entry name" value="P-loop containing nucleoside triphosphate hydrolases"/>
    <property type="match status" value="1"/>
</dbReference>
<dbReference type="Pfam" id="PF22939">
    <property type="entry name" value="WHD_GPIID"/>
    <property type="match status" value="1"/>
</dbReference>
<dbReference type="Gene3D" id="1.25.40.10">
    <property type="entry name" value="Tetratricopeptide repeat domain"/>
    <property type="match status" value="2"/>
</dbReference>
<dbReference type="OMA" id="SEGIFIW"/>
<sequence>MTELSIIHEAALQKYNANLSRDEKILFVGSTVNDVLLDVQNLDRRQAALSKTRRLSKRIDPVIKFLQRYAMAVDTLVQFDPTPSALAWGCFRFIIEVASSFTKYFQKIVTMMEQIGDILPLYERYEQMFADSASFREALANMYFDVVLFLCRARSIFKTNAVKTLIKSAWNQFEDEFEDVISALNRHTKILEAETTLAHRQTVHVERQRRVMEWLNPVDIENDFRREQKKRAKDTCSWILERPEYKTWKDTQKHDSFLWINGRAGSGKSVLSTTIVEQLQQQREKCKDCEVAYFFFNKNDERRGSSLSLIVSIIAQLVGRMPSLPPLLFSLYETAAKFGRPRISEPDEPIRILHLLIKNVETMYVVLDGLDECSDLDKTLETIGSIARENQNVRVLCISRETEALKKSLGSYPTITLEPGYTKDDIDHFLLDEIKMLSESLGYDLNAMLFDRLSQDAKGNFLWAYLMICNLKTASSLFELKSMMDKVPKGLAELYQSILADLSKETEATQKVMREMFTWICCSTFPLSWQELQTALAIDPDDEDLDPSKIPFKPIILRLCRPLIEYSAKEDVFRPIHLSFCEFFLNPTVYMSNDAQVSSFSQKFCIQKKQAHSFVTISCLTYLSLPSIVNSVTLDTTSFPLVGYATRRWCYHLLESQPSQELQDKLILFLASSRQRRIWQTRWLLMGMRSYQLHRILHFQRLIQSWIKDQKLPTDFNFDALEDIFEILLSLDTSPPGYLEIPNTTSQIHVGYFEKMMVVRDLARGYTVTGRLNDGKGWLENTLAQQEEKHGKGSIETVWILNSLGLIYDQMRLFPLSAETQQQALSIQKEKLPPGHLDTVWTSNELGRVYRHLSRLDDAVTAHLQSLQVLESVLPKDDPYIIWTINCLARAYRYQGKLDEAIDLHQRGLESQSQTLGTYHPHTLWTISDVSRCLRDQGRFQEAYEAQLKVLEGREKVLGTKHADTFWSMNDVGMLLTKLGRKKEARVYHEKASAGQKELLGDEDGMTVWTRKLLDSMEIEDKP</sequence>
<feature type="domain" description="NACHT" evidence="2">
    <location>
        <begin position="256"/>
        <end position="372"/>
    </location>
</feature>
<dbReference type="SUPFAM" id="SSF48452">
    <property type="entry name" value="TPR-like"/>
    <property type="match status" value="2"/>
</dbReference>
<dbReference type="EMBL" id="NCSJ02000017">
    <property type="protein sequence ID" value="RFU34722.1"/>
    <property type="molecule type" value="Genomic_DNA"/>
</dbReference>
<dbReference type="InterPro" id="IPR054471">
    <property type="entry name" value="GPIID_WHD"/>
</dbReference>
<dbReference type="AlphaFoldDB" id="A0A3E2HNC1"/>
<dbReference type="Proteomes" id="UP000258309">
    <property type="component" value="Unassembled WGS sequence"/>
</dbReference>
<dbReference type="InterPro" id="IPR011990">
    <property type="entry name" value="TPR-like_helical_dom_sf"/>
</dbReference>
<keyword evidence="1" id="KW-0677">Repeat</keyword>
<comment type="caution">
    <text evidence="3">The sequence shown here is derived from an EMBL/GenBank/DDBJ whole genome shotgun (WGS) entry which is preliminary data.</text>
</comment>
<name>A0A3E2HNC1_SCYLI</name>
<keyword evidence="4" id="KW-1185">Reference proteome</keyword>
<evidence type="ECO:0000313" key="3">
    <source>
        <dbReference type="EMBL" id="RFU34722.1"/>
    </source>
</evidence>
<organism evidence="3 4">
    <name type="scientific">Scytalidium lignicola</name>
    <name type="common">Hyphomycete</name>
    <dbReference type="NCBI Taxonomy" id="5539"/>
    <lineage>
        <taxon>Eukaryota</taxon>
        <taxon>Fungi</taxon>
        <taxon>Dikarya</taxon>
        <taxon>Ascomycota</taxon>
        <taxon>Pezizomycotina</taxon>
        <taxon>Leotiomycetes</taxon>
        <taxon>Leotiomycetes incertae sedis</taxon>
        <taxon>Scytalidium</taxon>
    </lineage>
</organism>
<protein>
    <recommendedName>
        <fullName evidence="2">NACHT domain-containing protein</fullName>
    </recommendedName>
</protein>
<dbReference type="Pfam" id="PF13374">
    <property type="entry name" value="TPR_10"/>
    <property type="match status" value="2"/>
</dbReference>
<proteinExistence type="predicted"/>
<dbReference type="Pfam" id="PF24883">
    <property type="entry name" value="NPHP3_N"/>
    <property type="match status" value="1"/>
</dbReference>
<feature type="non-terminal residue" evidence="3">
    <location>
        <position position="1"/>
    </location>
</feature>